<name>A0A4Y2NVE2_ARAVE</name>
<dbReference type="InterPro" id="IPR036397">
    <property type="entry name" value="RNaseH_sf"/>
</dbReference>
<organism evidence="1 2">
    <name type="scientific">Araneus ventricosus</name>
    <name type="common">Orbweaver spider</name>
    <name type="synonym">Epeira ventricosa</name>
    <dbReference type="NCBI Taxonomy" id="182803"/>
    <lineage>
        <taxon>Eukaryota</taxon>
        <taxon>Metazoa</taxon>
        <taxon>Ecdysozoa</taxon>
        <taxon>Arthropoda</taxon>
        <taxon>Chelicerata</taxon>
        <taxon>Arachnida</taxon>
        <taxon>Araneae</taxon>
        <taxon>Araneomorphae</taxon>
        <taxon>Entelegynae</taxon>
        <taxon>Araneoidea</taxon>
        <taxon>Araneidae</taxon>
        <taxon>Araneus</taxon>
    </lineage>
</organism>
<dbReference type="SUPFAM" id="SSF53098">
    <property type="entry name" value="Ribonuclease H-like"/>
    <property type="match status" value="1"/>
</dbReference>
<protein>
    <recommendedName>
        <fullName evidence="3">Integrase catalytic domain-containing protein</fullName>
    </recommendedName>
</protein>
<evidence type="ECO:0000313" key="2">
    <source>
        <dbReference type="Proteomes" id="UP000499080"/>
    </source>
</evidence>
<dbReference type="InterPro" id="IPR050951">
    <property type="entry name" value="Retrovirus_Pol_polyprotein"/>
</dbReference>
<dbReference type="InterPro" id="IPR012337">
    <property type="entry name" value="RNaseH-like_sf"/>
</dbReference>
<evidence type="ECO:0000313" key="1">
    <source>
        <dbReference type="EMBL" id="GBN42702.1"/>
    </source>
</evidence>
<dbReference type="Proteomes" id="UP000499080">
    <property type="component" value="Unassembled WGS sequence"/>
</dbReference>
<dbReference type="OrthoDB" id="6433932at2759"/>
<keyword evidence="2" id="KW-1185">Reference proteome</keyword>
<dbReference type="PANTHER" id="PTHR37984">
    <property type="entry name" value="PROTEIN CBG26694"/>
    <property type="match status" value="1"/>
</dbReference>
<dbReference type="Gene3D" id="3.30.420.10">
    <property type="entry name" value="Ribonuclease H-like superfamily/Ribonuclease H"/>
    <property type="match status" value="1"/>
</dbReference>
<proteinExistence type="predicted"/>
<dbReference type="GO" id="GO:0003676">
    <property type="term" value="F:nucleic acid binding"/>
    <property type="evidence" value="ECO:0007669"/>
    <property type="project" value="InterPro"/>
</dbReference>
<sequence>MAEEQQTDPELQDILCSNTTSLVLQPLPVGEPPITLHCDVSLGRIRPFVPENFRREVFTNLHSLSHSGIRASCQQAKVSRHTRSKLSDFVPPSTRFEHAHIDLVGPLPPSEGFRYCLTCVDRFSKWPEVFPLVDISANTIATTFYSGWISRFGPPLRLTRPSCEWSSGTIPPTIESCHDGTWKGPMVFGTTDYPFGIQSHMEGGTGGNNCRDGVWSSHSTTGGIFKPNHRQPRSIYFCRKIEGSDATSTTS</sequence>
<evidence type="ECO:0008006" key="3">
    <source>
        <dbReference type="Google" id="ProtNLM"/>
    </source>
</evidence>
<dbReference type="PANTHER" id="PTHR37984:SF5">
    <property type="entry name" value="PROTEIN NYNRIN-LIKE"/>
    <property type="match status" value="1"/>
</dbReference>
<dbReference type="EMBL" id="BGPR01009849">
    <property type="protein sequence ID" value="GBN42702.1"/>
    <property type="molecule type" value="Genomic_DNA"/>
</dbReference>
<accession>A0A4Y2NVE2</accession>
<dbReference type="AlphaFoldDB" id="A0A4Y2NVE2"/>
<reference evidence="1 2" key="1">
    <citation type="journal article" date="2019" name="Sci. Rep.">
        <title>Orb-weaving spider Araneus ventricosus genome elucidates the spidroin gene catalogue.</title>
        <authorList>
            <person name="Kono N."/>
            <person name="Nakamura H."/>
            <person name="Ohtoshi R."/>
            <person name="Moran D.A.P."/>
            <person name="Shinohara A."/>
            <person name="Yoshida Y."/>
            <person name="Fujiwara M."/>
            <person name="Mori M."/>
            <person name="Tomita M."/>
            <person name="Arakawa K."/>
        </authorList>
    </citation>
    <scope>NUCLEOTIDE SEQUENCE [LARGE SCALE GENOMIC DNA]</scope>
</reference>
<comment type="caution">
    <text evidence="1">The sequence shown here is derived from an EMBL/GenBank/DDBJ whole genome shotgun (WGS) entry which is preliminary data.</text>
</comment>
<gene>
    <name evidence="1" type="ORF">AVEN_52566_1</name>
</gene>